<dbReference type="SUPFAM" id="SSF52047">
    <property type="entry name" value="RNI-like"/>
    <property type="match status" value="1"/>
</dbReference>
<organism evidence="1 2">
    <name type="scientific">Centaurea solstitialis</name>
    <name type="common">yellow star-thistle</name>
    <dbReference type="NCBI Taxonomy" id="347529"/>
    <lineage>
        <taxon>Eukaryota</taxon>
        <taxon>Viridiplantae</taxon>
        <taxon>Streptophyta</taxon>
        <taxon>Embryophyta</taxon>
        <taxon>Tracheophyta</taxon>
        <taxon>Spermatophyta</taxon>
        <taxon>Magnoliopsida</taxon>
        <taxon>eudicotyledons</taxon>
        <taxon>Gunneridae</taxon>
        <taxon>Pentapetalae</taxon>
        <taxon>asterids</taxon>
        <taxon>campanulids</taxon>
        <taxon>Asterales</taxon>
        <taxon>Asteraceae</taxon>
        <taxon>Carduoideae</taxon>
        <taxon>Cardueae</taxon>
        <taxon>Centaureinae</taxon>
        <taxon>Centaurea</taxon>
    </lineage>
</organism>
<dbReference type="EMBL" id="JARYMX010000004">
    <property type="protein sequence ID" value="KAJ9553980.1"/>
    <property type="molecule type" value="Genomic_DNA"/>
</dbReference>
<dbReference type="AlphaFoldDB" id="A0AA38T3Z6"/>
<accession>A0AA38T3Z6</accession>
<proteinExistence type="predicted"/>
<name>A0AA38T3Z6_9ASTR</name>
<dbReference type="InterPro" id="IPR032675">
    <property type="entry name" value="LRR_dom_sf"/>
</dbReference>
<evidence type="ECO:0000313" key="2">
    <source>
        <dbReference type="Proteomes" id="UP001172457"/>
    </source>
</evidence>
<sequence>MNLPPRTGYTLTPRIAIPNPVPVQNRTPNYVTMVLTECIVLRDIPNNICTMKCLKHFYLGYCKRVKELPEELGHLEGLEELDIRGTCINHLPRSVLLLKKGLRIVGSMELLELYKSLLEITTDFGTHGYIDL</sequence>
<reference evidence="1" key="1">
    <citation type="submission" date="2023-03" db="EMBL/GenBank/DDBJ databases">
        <title>Chromosome-scale reference genome and RAD-based genetic map of yellow starthistle (Centaurea solstitialis) reveal putative structural variation and QTLs associated with invader traits.</title>
        <authorList>
            <person name="Reatini B."/>
            <person name="Cang F.A."/>
            <person name="Jiang Q."/>
            <person name="Mckibben M.T.W."/>
            <person name="Barker M.S."/>
            <person name="Rieseberg L.H."/>
            <person name="Dlugosch K.M."/>
        </authorList>
    </citation>
    <scope>NUCLEOTIDE SEQUENCE</scope>
    <source>
        <strain evidence="1">CAN-66</strain>
        <tissue evidence="1">Leaf</tissue>
    </source>
</reference>
<dbReference type="Proteomes" id="UP001172457">
    <property type="component" value="Chromosome 4"/>
</dbReference>
<comment type="caution">
    <text evidence="1">The sequence shown here is derived from an EMBL/GenBank/DDBJ whole genome shotgun (WGS) entry which is preliminary data.</text>
</comment>
<keyword evidence="2" id="KW-1185">Reference proteome</keyword>
<protein>
    <submittedName>
        <fullName evidence="1">Uncharacterized protein</fullName>
    </submittedName>
</protein>
<dbReference type="Gene3D" id="3.80.10.10">
    <property type="entry name" value="Ribonuclease Inhibitor"/>
    <property type="match status" value="1"/>
</dbReference>
<evidence type="ECO:0000313" key="1">
    <source>
        <dbReference type="EMBL" id="KAJ9553980.1"/>
    </source>
</evidence>
<gene>
    <name evidence="1" type="ORF">OSB04_018025</name>
</gene>